<feature type="compositionally biased region" description="Polar residues" evidence="1">
    <location>
        <begin position="224"/>
        <end position="238"/>
    </location>
</feature>
<dbReference type="GO" id="GO:0008017">
    <property type="term" value="F:microtubule binding"/>
    <property type="evidence" value="ECO:0007669"/>
    <property type="project" value="TreeGrafter"/>
</dbReference>
<dbReference type="GO" id="GO:0030659">
    <property type="term" value="C:cytoplasmic vesicle membrane"/>
    <property type="evidence" value="ECO:0007669"/>
    <property type="project" value="TreeGrafter"/>
</dbReference>
<dbReference type="Gene3D" id="3.30.40.10">
    <property type="entry name" value="Zinc/RING finger domain, C3HC4 (zinc finger)"/>
    <property type="match status" value="1"/>
</dbReference>
<evidence type="ECO:0000256" key="1">
    <source>
        <dbReference type="SAM" id="MobiDB-lite"/>
    </source>
</evidence>
<evidence type="ECO:0000313" key="2">
    <source>
        <dbReference type="EMBL" id="CAD7395545.1"/>
    </source>
</evidence>
<sequence length="383" mass="42732">MQSQKSFYDAVIDKFIQKAYDLATQCPTRRASMRRHTVVAASAIEMGTQSLPHSRPQSRGPTPSSASSETDSGNLGCTLPEMSWSRTSLQDELLHSKNWQQAMECLSLTLEEIVHIRSVLTKAELESLPVEGHVKEDVEKKKVCFLCLKTRFGLFGPKGQECKLCKRTVCTKCSSKMRIPTEHFSRVPVFALSPGLSSPEEESKESFPRSLMNRLMVPEMVRNTVGSAPSSPNLQRGESVSAPGSGMGSSMADSMEGPISLPAMSPASTTTSERRYILDSSNYQEDTYWYQQGLVLLRVNVIPSLQRTHPILSRCGPSLRWDMARLNRSQTVGRPEIKKEKLKGLQMVVCHDCKMMVIQIIKTSRTSRNNAIRNLTLNLSPVY</sequence>
<dbReference type="PANTHER" id="PTHR21345">
    <property type="entry name" value="SPIRE"/>
    <property type="match status" value="1"/>
</dbReference>
<dbReference type="GO" id="GO:0003779">
    <property type="term" value="F:actin binding"/>
    <property type="evidence" value="ECO:0007669"/>
    <property type="project" value="InterPro"/>
</dbReference>
<dbReference type="GO" id="GO:0048193">
    <property type="term" value="P:Golgi vesicle transport"/>
    <property type="evidence" value="ECO:0007669"/>
    <property type="project" value="TreeGrafter"/>
</dbReference>
<feature type="compositionally biased region" description="Polar residues" evidence="1">
    <location>
        <begin position="47"/>
        <end position="74"/>
    </location>
</feature>
<reference evidence="2" key="1">
    <citation type="submission" date="2020-11" db="EMBL/GenBank/DDBJ databases">
        <authorList>
            <person name="Tran Van P."/>
        </authorList>
    </citation>
    <scope>NUCLEOTIDE SEQUENCE</scope>
</reference>
<feature type="region of interest" description="Disordered" evidence="1">
    <location>
        <begin position="224"/>
        <end position="256"/>
    </location>
</feature>
<dbReference type="InterPro" id="IPR013083">
    <property type="entry name" value="Znf_RING/FYVE/PHD"/>
</dbReference>
<gene>
    <name evidence="2" type="ORF">TPSB3V08_LOCUS232</name>
</gene>
<name>A0A7R9GUR7_TIMPO</name>
<dbReference type="AlphaFoldDB" id="A0A7R9GUR7"/>
<feature type="region of interest" description="Disordered" evidence="1">
    <location>
        <begin position="45"/>
        <end position="74"/>
    </location>
</feature>
<dbReference type="GO" id="GO:0036089">
    <property type="term" value="P:cleavage furrow formation"/>
    <property type="evidence" value="ECO:0007669"/>
    <property type="project" value="TreeGrafter"/>
</dbReference>
<dbReference type="GO" id="GO:0030041">
    <property type="term" value="P:actin filament polymerization"/>
    <property type="evidence" value="ECO:0007669"/>
    <property type="project" value="TreeGrafter"/>
</dbReference>
<protein>
    <submittedName>
        <fullName evidence="2">Uncharacterized protein</fullName>
    </submittedName>
</protein>
<dbReference type="GO" id="GO:0040038">
    <property type="term" value="P:polar body extrusion after meiotic divisions"/>
    <property type="evidence" value="ECO:0007669"/>
    <property type="project" value="TreeGrafter"/>
</dbReference>
<feature type="compositionally biased region" description="Low complexity" evidence="1">
    <location>
        <begin position="239"/>
        <end position="255"/>
    </location>
</feature>
<dbReference type="InterPro" id="IPR011011">
    <property type="entry name" value="Znf_FYVE_PHD"/>
</dbReference>
<dbReference type="SUPFAM" id="SSF57903">
    <property type="entry name" value="FYVE/PHD zinc finger"/>
    <property type="match status" value="1"/>
</dbReference>
<dbReference type="InterPro" id="IPR029901">
    <property type="entry name" value="Spire"/>
</dbReference>
<dbReference type="EMBL" id="OD000063">
    <property type="protein sequence ID" value="CAD7395545.1"/>
    <property type="molecule type" value="Genomic_DNA"/>
</dbReference>
<accession>A0A7R9GUR7</accession>
<dbReference type="GO" id="GO:0051295">
    <property type="term" value="P:establishment of meiotic spindle localization"/>
    <property type="evidence" value="ECO:0007669"/>
    <property type="project" value="TreeGrafter"/>
</dbReference>
<dbReference type="GO" id="GO:0005938">
    <property type="term" value="C:cell cortex"/>
    <property type="evidence" value="ECO:0007669"/>
    <property type="project" value="TreeGrafter"/>
</dbReference>
<dbReference type="GO" id="GO:0045010">
    <property type="term" value="P:actin nucleation"/>
    <property type="evidence" value="ECO:0007669"/>
    <property type="project" value="InterPro"/>
</dbReference>
<proteinExistence type="predicted"/>
<dbReference type="PANTHER" id="PTHR21345:SF3">
    <property type="entry name" value="PROTEIN SPIRE"/>
    <property type="match status" value="1"/>
</dbReference>
<dbReference type="GO" id="GO:0051639">
    <property type="term" value="P:actin filament network formation"/>
    <property type="evidence" value="ECO:0007669"/>
    <property type="project" value="TreeGrafter"/>
</dbReference>
<organism evidence="2">
    <name type="scientific">Timema poppense</name>
    <name type="common">Walking stick</name>
    <dbReference type="NCBI Taxonomy" id="170557"/>
    <lineage>
        <taxon>Eukaryota</taxon>
        <taxon>Metazoa</taxon>
        <taxon>Ecdysozoa</taxon>
        <taxon>Arthropoda</taxon>
        <taxon>Hexapoda</taxon>
        <taxon>Insecta</taxon>
        <taxon>Pterygota</taxon>
        <taxon>Neoptera</taxon>
        <taxon>Polyneoptera</taxon>
        <taxon>Phasmatodea</taxon>
        <taxon>Timematodea</taxon>
        <taxon>Timematoidea</taxon>
        <taxon>Timematidae</taxon>
        <taxon>Timema</taxon>
    </lineage>
</organism>